<accession>A0A9P5JWV3</accession>
<dbReference type="Gene3D" id="1.10.238.10">
    <property type="entry name" value="EF-hand"/>
    <property type="match status" value="1"/>
</dbReference>
<dbReference type="GO" id="GO:0005737">
    <property type="term" value="C:cytoplasm"/>
    <property type="evidence" value="ECO:0007669"/>
    <property type="project" value="UniProtKB-SubCell"/>
</dbReference>
<gene>
    <name evidence="8" type="ORF">DFH94DRAFT_780873</name>
</gene>
<dbReference type="InterPro" id="IPR051426">
    <property type="entry name" value="Peflin/Sorcin_CaBP"/>
</dbReference>
<dbReference type="GO" id="GO:0048306">
    <property type="term" value="F:calcium-dependent protein binding"/>
    <property type="evidence" value="ECO:0007669"/>
    <property type="project" value="UniProtKB-ARBA"/>
</dbReference>
<organism evidence="8 9">
    <name type="scientific">Russula ochroleuca</name>
    <dbReference type="NCBI Taxonomy" id="152965"/>
    <lineage>
        <taxon>Eukaryota</taxon>
        <taxon>Fungi</taxon>
        <taxon>Dikarya</taxon>
        <taxon>Basidiomycota</taxon>
        <taxon>Agaricomycotina</taxon>
        <taxon>Agaricomycetes</taxon>
        <taxon>Russulales</taxon>
        <taxon>Russulaceae</taxon>
        <taxon>Russula</taxon>
    </lineage>
</organism>
<dbReference type="Proteomes" id="UP000759537">
    <property type="component" value="Unassembled WGS sequence"/>
</dbReference>
<reference evidence="8" key="1">
    <citation type="submission" date="2019-10" db="EMBL/GenBank/DDBJ databases">
        <authorList>
            <consortium name="DOE Joint Genome Institute"/>
            <person name="Kuo A."/>
            <person name="Miyauchi S."/>
            <person name="Kiss E."/>
            <person name="Drula E."/>
            <person name="Kohler A."/>
            <person name="Sanchez-Garcia M."/>
            <person name="Andreopoulos B."/>
            <person name="Barry K.W."/>
            <person name="Bonito G."/>
            <person name="Buee M."/>
            <person name="Carver A."/>
            <person name="Chen C."/>
            <person name="Cichocki N."/>
            <person name="Clum A."/>
            <person name="Culley D."/>
            <person name="Crous P.W."/>
            <person name="Fauchery L."/>
            <person name="Girlanda M."/>
            <person name="Hayes R."/>
            <person name="Keri Z."/>
            <person name="LaButti K."/>
            <person name="Lipzen A."/>
            <person name="Lombard V."/>
            <person name="Magnuson J."/>
            <person name="Maillard F."/>
            <person name="Morin E."/>
            <person name="Murat C."/>
            <person name="Nolan M."/>
            <person name="Ohm R."/>
            <person name="Pangilinan J."/>
            <person name="Pereira M."/>
            <person name="Perotto S."/>
            <person name="Peter M."/>
            <person name="Riley R."/>
            <person name="Sitrit Y."/>
            <person name="Stielow B."/>
            <person name="Szollosi G."/>
            <person name="Zifcakova L."/>
            <person name="Stursova M."/>
            <person name="Spatafora J.W."/>
            <person name="Tedersoo L."/>
            <person name="Vaario L.-M."/>
            <person name="Yamada A."/>
            <person name="Yan M."/>
            <person name="Wang P."/>
            <person name="Xu J."/>
            <person name="Bruns T."/>
            <person name="Baldrian P."/>
            <person name="Vilgalys R."/>
            <person name="Henrissat B."/>
            <person name="Grigoriev I.V."/>
            <person name="Hibbett D."/>
            <person name="Nagy L.G."/>
            <person name="Martin F.M."/>
        </authorList>
    </citation>
    <scope>NUCLEOTIDE SEQUENCE</scope>
    <source>
        <strain evidence="8">Prilba</strain>
    </source>
</reference>
<feature type="domain" description="EF-hand" evidence="7">
    <location>
        <begin position="160"/>
        <end position="195"/>
    </location>
</feature>
<protein>
    <recommendedName>
        <fullName evidence="7">EF-hand domain-containing protein</fullName>
    </recommendedName>
</protein>
<sequence>MPPFHSIQEFAMDLLRRFSRRLRNGPPKAGLPQSETAQPGQGSQGTLASIGERPQGLNRRDDGAYRGGFSQPGNITPPSVFSRPIAHINRFSEARDWFLATDEDGDGQVSGADLHHAIVASRSCDMPYSITTVKYLVDVFASDQNDDGVIGFKEFEVLWNCLNGWRRMFDAVDTNDTRRIETTELGRAFVQYGLHFPPDILDMVMNKYGVLPSRNRQVGYGGVSTHPQMYLDHFVRACLVVQHTCYLYDTCSARGRSQISRDDFLKVVMSIP</sequence>
<feature type="region of interest" description="Disordered" evidence="6">
    <location>
        <begin position="22"/>
        <end position="80"/>
    </location>
</feature>
<dbReference type="GO" id="GO:0005509">
    <property type="term" value="F:calcium ion binding"/>
    <property type="evidence" value="ECO:0007669"/>
    <property type="project" value="InterPro"/>
</dbReference>
<evidence type="ECO:0000313" key="9">
    <source>
        <dbReference type="Proteomes" id="UP000759537"/>
    </source>
</evidence>
<dbReference type="AlphaFoldDB" id="A0A9P5JWV3"/>
<comment type="subcellular location">
    <subcellularLocation>
        <location evidence="1">Cytoplasm</location>
    </subcellularLocation>
</comment>
<dbReference type="InterPro" id="IPR018247">
    <property type="entry name" value="EF_Hand_1_Ca_BS"/>
</dbReference>
<dbReference type="PANTHER" id="PTHR46212">
    <property type="entry name" value="PEFLIN"/>
    <property type="match status" value="1"/>
</dbReference>
<comment type="caution">
    <text evidence="8">The sequence shown here is derived from an EMBL/GenBank/DDBJ whole genome shotgun (WGS) entry which is preliminary data.</text>
</comment>
<feature type="compositionally biased region" description="Polar residues" evidence="6">
    <location>
        <begin position="33"/>
        <end position="47"/>
    </location>
</feature>
<dbReference type="OrthoDB" id="186625at2759"/>
<evidence type="ECO:0000256" key="2">
    <source>
        <dbReference type="ARBA" id="ARBA00022490"/>
    </source>
</evidence>
<dbReference type="SUPFAM" id="SSF47473">
    <property type="entry name" value="EF-hand"/>
    <property type="match status" value="1"/>
</dbReference>
<dbReference type="PANTHER" id="PTHR46212:SF3">
    <property type="entry name" value="GH27120P"/>
    <property type="match status" value="1"/>
</dbReference>
<dbReference type="InterPro" id="IPR002048">
    <property type="entry name" value="EF_hand_dom"/>
</dbReference>
<evidence type="ECO:0000313" key="8">
    <source>
        <dbReference type="EMBL" id="KAF8466473.1"/>
    </source>
</evidence>
<dbReference type="InterPro" id="IPR011992">
    <property type="entry name" value="EF-hand-dom_pair"/>
</dbReference>
<evidence type="ECO:0000256" key="1">
    <source>
        <dbReference type="ARBA" id="ARBA00004496"/>
    </source>
</evidence>
<dbReference type="PROSITE" id="PS50222">
    <property type="entry name" value="EF_HAND_2"/>
    <property type="match status" value="1"/>
</dbReference>
<keyword evidence="5" id="KW-0106">Calcium</keyword>
<dbReference type="PROSITE" id="PS00018">
    <property type="entry name" value="EF_HAND_1"/>
    <property type="match status" value="2"/>
</dbReference>
<proteinExistence type="predicted"/>
<evidence type="ECO:0000256" key="6">
    <source>
        <dbReference type="SAM" id="MobiDB-lite"/>
    </source>
</evidence>
<evidence type="ECO:0000259" key="7">
    <source>
        <dbReference type="PROSITE" id="PS50222"/>
    </source>
</evidence>
<keyword evidence="9" id="KW-1185">Reference proteome</keyword>
<name>A0A9P5JWV3_9AGAM</name>
<evidence type="ECO:0000256" key="4">
    <source>
        <dbReference type="ARBA" id="ARBA00022737"/>
    </source>
</evidence>
<evidence type="ECO:0000256" key="5">
    <source>
        <dbReference type="ARBA" id="ARBA00022837"/>
    </source>
</evidence>
<keyword evidence="4" id="KW-0677">Repeat</keyword>
<dbReference type="SMART" id="SM00054">
    <property type="entry name" value="EFh"/>
    <property type="match status" value="3"/>
</dbReference>
<evidence type="ECO:0000256" key="3">
    <source>
        <dbReference type="ARBA" id="ARBA00022723"/>
    </source>
</evidence>
<keyword evidence="3" id="KW-0479">Metal-binding</keyword>
<keyword evidence="2" id="KW-0963">Cytoplasm</keyword>
<reference evidence="8" key="2">
    <citation type="journal article" date="2020" name="Nat. Commun.">
        <title>Large-scale genome sequencing of mycorrhizal fungi provides insights into the early evolution of symbiotic traits.</title>
        <authorList>
            <person name="Miyauchi S."/>
            <person name="Kiss E."/>
            <person name="Kuo A."/>
            <person name="Drula E."/>
            <person name="Kohler A."/>
            <person name="Sanchez-Garcia M."/>
            <person name="Morin E."/>
            <person name="Andreopoulos B."/>
            <person name="Barry K.W."/>
            <person name="Bonito G."/>
            <person name="Buee M."/>
            <person name="Carver A."/>
            <person name="Chen C."/>
            <person name="Cichocki N."/>
            <person name="Clum A."/>
            <person name="Culley D."/>
            <person name="Crous P.W."/>
            <person name="Fauchery L."/>
            <person name="Girlanda M."/>
            <person name="Hayes R.D."/>
            <person name="Keri Z."/>
            <person name="LaButti K."/>
            <person name="Lipzen A."/>
            <person name="Lombard V."/>
            <person name="Magnuson J."/>
            <person name="Maillard F."/>
            <person name="Murat C."/>
            <person name="Nolan M."/>
            <person name="Ohm R.A."/>
            <person name="Pangilinan J."/>
            <person name="Pereira M.F."/>
            <person name="Perotto S."/>
            <person name="Peter M."/>
            <person name="Pfister S."/>
            <person name="Riley R."/>
            <person name="Sitrit Y."/>
            <person name="Stielow J.B."/>
            <person name="Szollosi G."/>
            <person name="Zifcakova L."/>
            <person name="Stursova M."/>
            <person name="Spatafora J.W."/>
            <person name="Tedersoo L."/>
            <person name="Vaario L.M."/>
            <person name="Yamada A."/>
            <person name="Yan M."/>
            <person name="Wang P."/>
            <person name="Xu J."/>
            <person name="Bruns T."/>
            <person name="Baldrian P."/>
            <person name="Vilgalys R."/>
            <person name="Dunand C."/>
            <person name="Henrissat B."/>
            <person name="Grigoriev I.V."/>
            <person name="Hibbett D."/>
            <person name="Nagy L.G."/>
            <person name="Martin F.M."/>
        </authorList>
    </citation>
    <scope>NUCLEOTIDE SEQUENCE</scope>
    <source>
        <strain evidence="8">Prilba</strain>
    </source>
</reference>
<dbReference type="EMBL" id="WHVB01000041">
    <property type="protein sequence ID" value="KAF8466473.1"/>
    <property type="molecule type" value="Genomic_DNA"/>
</dbReference>